<dbReference type="AlphaFoldDB" id="X0V4R8"/>
<protein>
    <recommendedName>
        <fullName evidence="2">Bacterial repeat domain-containing protein</fullName>
    </recommendedName>
</protein>
<evidence type="ECO:0008006" key="2">
    <source>
        <dbReference type="Google" id="ProtNLM"/>
    </source>
</evidence>
<dbReference type="EMBL" id="BARS01021681">
    <property type="protein sequence ID" value="GAG06382.1"/>
    <property type="molecule type" value="Genomic_DNA"/>
</dbReference>
<feature type="non-terminal residue" evidence="1">
    <location>
        <position position="79"/>
    </location>
</feature>
<sequence>MSRVEQSAARRAVLEPLEPRRLLDGALYTLAVDGGSGDGQYEAGAAVLIAADTPPAGESFNMWIGEVGTRDGLTTLDWD</sequence>
<name>X0V4R8_9ZZZZ</name>
<comment type="caution">
    <text evidence="1">The sequence shown here is derived from an EMBL/GenBank/DDBJ whole genome shotgun (WGS) entry which is preliminary data.</text>
</comment>
<reference evidence="1" key="1">
    <citation type="journal article" date="2014" name="Front. Microbiol.">
        <title>High frequency of phylogenetically diverse reductive dehalogenase-homologous genes in deep subseafloor sedimentary metagenomes.</title>
        <authorList>
            <person name="Kawai M."/>
            <person name="Futagami T."/>
            <person name="Toyoda A."/>
            <person name="Takaki Y."/>
            <person name="Nishi S."/>
            <person name="Hori S."/>
            <person name="Arai W."/>
            <person name="Tsubouchi T."/>
            <person name="Morono Y."/>
            <person name="Uchiyama I."/>
            <person name="Ito T."/>
            <person name="Fujiyama A."/>
            <person name="Inagaki F."/>
            <person name="Takami H."/>
        </authorList>
    </citation>
    <scope>NUCLEOTIDE SEQUENCE</scope>
    <source>
        <strain evidence="1">Expedition CK06-06</strain>
    </source>
</reference>
<gene>
    <name evidence="1" type="ORF">S01H1_34779</name>
</gene>
<evidence type="ECO:0000313" key="1">
    <source>
        <dbReference type="EMBL" id="GAG06382.1"/>
    </source>
</evidence>
<organism evidence="1">
    <name type="scientific">marine sediment metagenome</name>
    <dbReference type="NCBI Taxonomy" id="412755"/>
    <lineage>
        <taxon>unclassified sequences</taxon>
        <taxon>metagenomes</taxon>
        <taxon>ecological metagenomes</taxon>
    </lineage>
</organism>
<proteinExistence type="predicted"/>
<accession>X0V4R8</accession>